<keyword evidence="2" id="KW-1185">Reference proteome</keyword>
<dbReference type="STRING" id="247490.KSU1_C1532"/>
<gene>
    <name evidence="1" type="ORF">KSU1_C1532</name>
</gene>
<dbReference type="Proteomes" id="UP000002985">
    <property type="component" value="Unassembled WGS sequence"/>
</dbReference>
<protein>
    <submittedName>
        <fullName evidence="1">Uncharacterized protein</fullName>
    </submittedName>
</protein>
<proteinExistence type="predicted"/>
<comment type="caution">
    <text evidence="1">The sequence shown here is derived from an EMBL/GenBank/DDBJ whole genome shotgun (WGS) entry which is preliminary data.</text>
</comment>
<accession>I3IN33</accession>
<evidence type="ECO:0000313" key="1">
    <source>
        <dbReference type="EMBL" id="GAB63128.1"/>
    </source>
</evidence>
<dbReference type="EMBL" id="BAFH01000003">
    <property type="protein sequence ID" value="GAB63128.1"/>
    <property type="molecule type" value="Genomic_DNA"/>
</dbReference>
<sequence>MLGREIKANLLEQDNLIGRKLLGITCDEIALSILIRMSCQNVGMLRQGLSKRISE</sequence>
<dbReference type="AlphaFoldDB" id="I3IN33"/>
<evidence type="ECO:0000313" key="2">
    <source>
        <dbReference type="Proteomes" id="UP000002985"/>
    </source>
</evidence>
<name>I3IN33_9BACT</name>
<reference evidence="1 2" key="1">
    <citation type="journal article" date="2012" name="FEBS Lett.">
        <title>Anammox organism KSU-1 expresses a NirK-type copper-containing nitrite reductase instead of a NirS-type with cytochrome cd1.</title>
        <authorList>
            <person name="Hira D."/>
            <person name="Toh H."/>
            <person name="Migita C.T."/>
            <person name="Okubo H."/>
            <person name="Nishiyama T."/>
            <person name="Hattori M."/>
            <person name="Furukawa K."/>
            <person name="Fujii T."/>
        </authorList>
    </citation>
    <scope>NUCLEOTIDE SEQUENCE [LARGE SCALE GENOMIC DNA]</scope>
</reference>
<organism evidence="1 2">
    <name type="scientific">Candidatus Jettenia caeni</name>
    <dbReference type="NCBI Taxonomy" id="247490"/>
    <lineage>
        <taxon>Bacteria</taxon>
        <taxon>Pseudomonadati</taxon>
        <taxon>Planctomycetota</taxon>
        <taxon>Candidatus Brocadiia</taxon>
        <taxon>Candidatus Brocadiales</taxon>
        <taxon>Candidatus Brocadiaceae</taxon>
        <taxon>Candidatus Jettenia</taxon>
    </lineage>
</organism>